<dbReference type="Proteomes" id="UP001280629">
    <property type="component" value="Unassembled WGS sequence"/>
</dbReference>
<dbReference type="InterPro" id="IPR025441">
    <property type="entry name" value="DUF4181"/>
</dbReference>
<feature type="transmembrane region" description="Helical" evidence="1">
    <location>
        <begin position="14"/>
        <end position="35"/>
    </location>
</feature>
<organism evidence="2 3">
    <name type="scientific">Sporosarcina aquimarina</name>
    <dbReference type="NCBI Taxonomy" id="114975"/>
    <lineage>
        <taxon>Bacteria</taxon>
        <taxon>Bacillati</taxon>
        <taxon>Bacillota</taxon>
        <taxon>Bacilli</taxon>
        <taxon>Bacillales</taxon>
        <taxon>Caryophanaceae</taxon>
        <taxon>Sporosarcina</taxon>
    </lineage>
</organism>
<feature type="transmembrane region" description="Helical" evidence="1">
    <location>
        <begin position="112"/>
        <end position="132"/>
    </location>
</feature>
<evidence type="ECO:0000313" key="2">
    <source>
        <dbReference type="EMBL" id="MDW0110209.1"/>
    </source>
</evidence>
<accession>A0ABU4FZS0</accession>
<keyword evidence="1" id="KW-1133">Transmembrane helix</keyword>
<dbReference type="EMBL" id="JAUBDH010000005">
    <property type="protein sequence ID" value="MDW0110209.1"/>
    <property type="molecule type" value="Genomic_DNA"/>
</dbReference>
<reference evidence="2 3" key="1">
    <citation type="submission" date="2023-06" db="EMBL/GenBank/DDBJ databases">
        <title>Sporosarcina sp. nov., isolated from Korean traditional fermented seafood 'Jeotgal'.</title>
        <authorList>
            <person name="Yang A.-I."/>
            <person name="Shin N.-R."/>
        </authorList>
    </citation>
    <scope>NUCLEOTIDE SEQUENCE [LARGE SCALE GENOMIC DNA]</scope>
    <source>
        <strain evidence="2 3">KCTC3840</strain>
    </source>
</reference>
<keyword evidence="1" id="KW-0812">Transmembrane</keyword>
<keyword evidence="1" id="KW-0472">Membrane</keyword>
<comment type="caution">
    <text evidence="2">The sequence shown here is derived from an EMBL/GenBank/DDBJ whole genome shotgun (WGS) entry which is preliminary data.</text>
</comment>
<name>A0ABU4FZS0_9BACL</name>
<sequence>MLNYGMPPGFWTELTLLLAITILLVGIIPAIFRYGMKADKKKWFSYNHINRLHKKIDWTLRILAIISMLVSAILFYREPFLIPLILAILGLSQISTQAYIEWRFSENRKNYQVSLIQLALTFIAYAGVFYWLRHFM</sequence>
<keyword evidence="3" id="KW-1185">Reference proteome</keyword>
<proteinExistence type="predicted"/>
<evidence type="ECO:0000256" key="1">
    <source>
        <dbReference type="SAM" id="Phobius"/>
    </source>
</evidence>
<evidence type="ECO:0000313" key="3">
    <source>
        <dbReference type="Proteomes" id="UP001280629"/>
    </source>
</evidence>
<feature type="transmembrane region" description="Helical" evidence="1">
    <location>
        <begin position="81"/>
        <end position="100"/>
    </location>
</feature>
<protein>
    <submittedName>
        <fullName evidence="2">DUF4181 domain-containing protein</fullName>
    </submittedName>
</protein>
<gene>
    <name evidence="2" type="ORF">QT716_09205</name>
</gene>
<dbReference type="Pfam" id="PF13789">
    <property type="entry name" value="DUF4181"/>
    <property type="match status" value="1"/>
</dbReference>
<feature type="transmembrane region" description="Helical" evidence="1">
    <location>
        <begin position="56"/>
        <end position="75"/>
    </location>
</feature>